<reference evidence="2 3" key="1">
    <citation type="journal article" date="2005" name="Proc. Natl. Acad. Sci. U.S.A.">
        <title>Complete genome sequence of the probiotic lactic acid bacterium Lactobacillus acidophilus NCFM.</title>
        <authorList>
            <person name="Altermann E."/>
            <person name="Russell W.M."/>
            <person name="Azcarate-Peril M.A."/>
            <person name="Barrangou R."/>
            <person name="Buck B.L."/>
            <person name="McAuliffe O."/>
            <person name="Souther N."/>
            <person name="Dobson A."/>
            <person name="Duong T."/>
            <person name="Callanan M."/>
            <person name="Lick S."/>
            <person name="Hamrick A."/>
            <person name="Cano R."/>
            <person name="Klaenhammer T.R."/>
        </authorList>
    </citation>
    <scope>NUCLEOTIDE SEQUENCE [LARGE SCALE GENOMIC DNA]</scope>
    <source>
        <strain evidence="3">ATCC 700396 / NCK56 / N2 / NCFM</strain>
    </source>
</reference>
<dbReference type="eggNOG" id="COG1762">
    <property type="taxonomic scope" value="Bacteria"/>
</dbReference>
<sequence length="162" mass="18503">MTNSKKFFVPDAVFVVDQFDQDQVLKVIYDKLLELGYVKGDFLSHIIEREHNFPTGLDTDTLGKDIPNIAIPHTEGEFVNTRLIVPVALKNPVIFHNMIKPDEILEVKFLFMLLGNNPDGQASLLASVMRFLANTPANELREVFNFTNSEAIYEFLEQKFVK</sequence>
<dbReference type="SUPFAM" id="SSF55804">
    <property type="entry name" value="Phoshotransferase/anion transport protein"/>
    <property type="match status" value="1"/>
</dbReference>
<dbReference type="BioCyc" id="LACI272621:G1G49-144-MONOMER"/>
<dbReference type="KEGG" id="lac:LBA0146"/>
<dbReference type="PROSITE" id="PS51094">
    <property type="entry name" value="PTS_EIIA_TYPE_2"/>
    <property type="match status" value="1"/>
</dbReference>
<dbReference type="HOGENOM" id="CLU_072531_6_1_9"/>
<protein>
    <submittedName>
        <fullName evidence="2">PTS system IIA</fullName>
    </submittedName>
</protein>
<dbReference type="STRING" id="272621.LBA0146"/>
<dbReference type="Pfam" id="PF00359">
    <property type="entry name" value="PTS_EIIA_2"/>
    <property type="match status" value="1"/>
</dbReference>
<accession>Q5FMM7</accession>
<dbReference type="EMBL" id="CP000033">
    <property type="protein sequence ID" value="AAV42047.1"/>
    <property type="molecule type" value="Genomic_DNA"/>
</dbReference>
<dbReference type="Gene3D" id="3.40.930.10">
    <property type="entry name" value="Mannitol-specific EII, Chain A"/>
    <property type="match status" value="1"/>
</dbReference>
<dbReference type="InterPro" id="IPR051541">
    <property type="entry name" value="PTS_SugarTrans_NitroReg"/>
</dbReference>
<evidence type="ECO:0000313" key="2">
    <source>
        <dbReference type="EMBL" id="AAV42047.1"/>
    </source>
</evidence>
<dbReference type="AlphaFoldDB" id="Q5FMM7"/>
<name>Q5FMM7_LACAC</name>
<dbReference type="InterPro" id="IPR002178">
    <property type="entry name" value="PTS_EIIA_type-2_dom"/>
</dbReference>
<organism evidence="3">
    <name type="scientific">Lactobacillus acidophilus (strain ATCC 700396 / NCK56 / N2 / NCFM)</name>
    <dbReference type="NCBI Taxonomy" id="272621"/>
    <lineage>
        <taxon>Bacteria</taxon>
        <taxon>Bacillati</taxon>
        <taxon>Bacillota</taxon>
        <taxon>Bacilli</taxon>
        <taxon>Lactobacillales</taxon>
        <taxon>Lactobacillaceae</taxon>
        <taxon>Lactobacillus</taxon>
    </lineage>
</organism>
<dbReference type="PATRIC" id="fig|272621.13.peg.142"/>
<dbReference type="GeneID" id="93290743"/>
<dbReference type="PANTHER" id="PTHR47738">
    <property type="entry name" value="PTS SYSTEM FRUCTOSE-LIKE EIIA COMPONENT-RELATED"/>
    <property type="match status" value="1"/>
</dbReference>
<gene>
    <name evidence="2" type="ordered locus">LBA0146</name>
</gene>
<dbReference type="InterPro" id="IPR016152">
    <property type="entry name" value="PTrfase/Anion_transptr"/>
</dbReference>
<evidence type="ECO:0000313" key="3">
    <source>
        <dbReference type="Proteomes" id="UP000006381"/>
    </source>
</evidence>
<keyword evidence="3" id="KW-1185">Reference proteome</keyword>
<proteinExistence type="predicted"/>
<feature type="domain" description="PTS EIIA type-2" evidence="1">
    <location>
        <begin position="1"/>
        <end position="159"/>
    </location>
</feature>
<evidence type="ECO:0000259" key="1">
    <source>
        <dbReference type="PROSITE" id="PS51094"/>
    </source>
</evidence>
<dbReference type="RefSeq" id="WP_003548750.1">
    <property type="nucleotide sequence ID" value="NC_006814.3"/>
</dbReference>
<dbReference type="Proteomes" id="UP000006381">
    <property type="component" value="Chromosome"/>
</dbReference>
<dbReference type="PANTHER" id="PTHR47738:SF3">
    <property type="entry name" value="PHOSPHOTRANSFERASE SYSTEM MANNITOL_FRUCTOSE-SPECIFIC IIA DOMAIN CONTAINING PROTEIN"/>
    <property type="match status" value="1"/>
</dbReference>
<dbReference type="OrthoDB" id="370976at2"/>